<evidence type="ECO:0000256" key="1">
    <source>
        <dbReference type="SAM" id="MobiDB-lite"/>
    </source>
</evidence>
<sequence>MALKELLPGAKAPSTYPGNVHLEVPTYQAACAVLSEERMIYNPPLILQKNRSLKLVPKSVIRNPAIPPRAVRPRCASVRIIPTGHNGNTQLGNRQQTGDRMHGKRHSFKVAYPRPLDGISAMRRQSEVIPSDLACPVSRPFFFPKSNNPQPRSKTTQLERVNTEDSFSITSNTENAALSSSKNTHFRYQGSFTQTYAAGCTPWKRLASVLSKIHGSSKRPQRK</sequence>
<name>A0A9P6E465_9AGAR</name>
<keyword evidence="3" id="KW-1185">Reference proteome</keyword>
<organism evidence="2 3">
    <name type="scientific">Crepidotus variabilis</name>
    <dbReference type="NCBI Taxonomy" id="179855"/>
    <lineage>
        <taxon>Eukaryota</taxon>
        <taxon>Fungi</taxon>
        <taxon>Dikarya</taxon>
        <taxon>Basidiomycota</taxon>
        <taxon>Agaricomycotina</taxon>
        <taxon>Agaricomycetes</taxon>
        <taxon>Agaricomycetidae</taxon>
        <taxon>Agaricales</taxon>
        <taxon>Agaricineae</taxon>
        <taxon>Crepidotaceae</taxon>
        <taxon>Crepidotus</taxon>
    </lineage>
</organism>
<dbReference type="Proteomes" id="UP000807306">
    <property type="component" value="Unassembled WGS sequence"/>
</dbReference>
<reference evidence="2" key="1">
    <citation type="submission" date="2020-11" db="EMBL/GenBank/DDBJ databases">
        <authorList>
            <consortium name="DOE Joint Genome Institute"/>
            <person name="Ahrendt S."/>
            <person name="Riley R."/>
            <person name="Andreopoulos W."/>
            <person name="Labutti K."/>
            <person name="Pangilinan J."/>
            <person name="Ruiz-Duenas F.J."/>
            <person name="Barrasa J.M."/>
            <person name="Sanchez-Garcia M."/>
            <person name="Camarero S."/>
            <person name="Miyauchi S."/>
            <person name="Serrano A."/>
            <person name="Linde D."/>
            <person name="Babiker R."/>
            <person name="Drula E."/>
            <person name="Ayuso-Fernandez I."/>
            <person name="Pacheco R."/>
            <person name="Padilla G."/>
            <person name="Ferreira P."/>
            <person name="Barriuso J."/>
            <person name="Kellner H."/>
            <person name="Castanera R."/>
            <person name="Alfaro M."/>
            <person name="Ramirez L."/>
            <person name="Pisabarro A.G."/>
            <person name="Kuo A."/>
            <person name="Tritt A."/>
            <person name="Lipzen A."/>
            <person name="He G."/>
            <person name="Yan M."/>
            <person name="Ng V."/>
            <person name="Cullen D."/>
            <person name="Martin F."/>
            <person name="Rosso M.-N."/>
            <person name="Henrissat B."/>
            <person name="Hibbett D."/>
            <person name="Martinez A.T."/>
            <person name="Grigoriev I.V."/>
        </authorList>
    </citation>
    <scope>NUCLEOTIDE SEQUENCE</scope>
    <source>
        <strain evidence="2">CBS 506.95</strain>
    </source>
</reference>
<gene>
    <name evidence="2" type="ORF">CPB83DRAFT_134112</name>
</gene>
<comment type="caution">
    <text evidence="2">The sequence shown here is derived from an EMBL/GenBank/DDBJ whole genome shotgun (WGS) entry which is preliminary data.</text>
</comment>
<feature type="region of interest" description="Disordered" evidence="1">
    <location>
        <begin position="80"/>
        <end position="105"/>
    </location>
</feature>
<dbReference type="EMBL" id="MU157954">
    <property type="protein sequence ID" value="KAF9522239.1"/>
    <property type="molecule type" value="Genomic_DNA"/>
</dbReference>
<accession>A0A9P6E465</accession>
<dbReference type="AlphaFoldDB" id="A0A9P6E465"/>
<proteinExistence type="predicted"/>
<protein>
    <submittedName>
        <fullName evidence="2">Uncharacterized protein</fullName>
    </submittedName>
</protein>
<evidence type="ECO:0000313" key="2">
    <source>
        <dbReference type="EMBL" id="KAF9522239.1"/>
    </source>
</evidence>
<evidence type="ECO:0000313" key="3">
    <source>
        <dbReference type="Proteomes" id="UP000807306"/>
    </source>
</evidence>
<feature type="compositionally biased region" description="Polar residues" evidence="1">
    <location>
        <begin position="85"/>
        <end position="98"/>
    </location>
</feature>